<organism evidence="3">
    <name type="scientific">Clostridioides difficile</name>
    <name type="common">Peptoclostridium difficile</name>
    <dbReference type="NCBI Taxonomy" id="1496"/>
    <lineage>
        <taxon>Bacteria</taxon>
        <taxon>Bacillati</taxon>
        <taxon>Bacillota</taxon>
        <taxon>Clostridia</taxon>
        <taxon>Peptostreptococcales</taxon>
        <taxon>Peptostreptococcaceae</taxon>
        <taxon>Clostridioides</taxon>
    </lineage>
</organism>
<dbReference type="EMBL" id="LK932994">
    <property type="protein sequence ID" value="CDT13625.1"/>
    <property type="molecule type" value="Genomic_DNA"/>
</dbReference>
<evidence type="ECO:0000313" key="8">
    <source>
        <dbReference type="Proteomes" id="UP000411588"/>
    </source>
</evidence>
<evidence type="ECO:0000313" key="3">
    <source>
        <dbReference type="EMBL" id="CDT13625.1"/>
    </source>
</evidence>
<dbReference type="EMBL" id="CAADAN010000001">
    <property type="protein sequence ID" value="VFD29409.1"/>
    <property type="molecule type" value="Genomic_DNA"/>
</dbReference>
<evidence type="ECO:0000313" key="2">
    <source>
        <dbReference type="EMBL" id="CDS87706.1"/>
    </source>
</evidence>
<evidence type="ECO:0000313" key="1">
    <source>
        <dbReference type="EMBL" id="CDS85686.1"/>
    </source>
</evidence>
<dbReference type="EMBL" id="LK932505">
    <property type="protein sequence ID" value="CDS85686.1"/>
    <property type="molecule type" value="Genomic_DNA"/>
</dbReference>
<dbReference type="Proteomes" id="UP000878956">
    <property type="component" value="Unassembled WGS sequence"/>
</dbReference>
<dbReference type="RefSeq" id="WP_004454578.1">
    <property type="nucleotide sequence ID" value="NZ_AP031492.1"/>
</dbReference>
<accession>A0A069AM31</accession>
<dbReference type="EMBL" id="DAEPXK010000015">
    <property type="protein sequence ID" value="HBH1542268.1"/>
    <property type="molecule type" value="Genomic_DNA"/>
</dbReference>
<reference evidence="6 8" key="3">
    <citation type="submission" date="2019-02" db="EMBL/GenBank/DDBJ databases">
        <authorList>
            <consortium name="Pathogen Informatics"/>
        </authorList>
    </citation>
    <scope>NUCLEOTIDE SEQUENCE [LARGE SCALE GENOMIC DNA]</scope>
    <source>
        <strain evidence="8">clo34</strain>
        <strain evidence="6">Clo34</strain>
        <strain evidence="5 7">VRECD0157</strain>
    </source>
</reference>
<gene>
    <name evidence="3" type="ORF">BN1095_330081</name>
    <name evidence="1" type="ORF">BN1096_520421</name>
    <name evidence="2" type="ORF">BN1097_630194</name>
    <name evidence="4" type="ORF">KRM00_001750</name>
    <name evidence="6" type="ORF">SAMEA1402399_00452</name>
    <name evidence="5" type="ORF">SAMEA3375112_02247</name>
</gene>
<evidence type="ECO:0000313" key="5">
    <source>
        <dbReference type="EMBL" id="SJS50706.1"/>
    </source>
</evidence>
<protein>
    <submittedName>
        <fullName evidence="3">Uncharacterized protein</fullName>
    </submittedName>
</protein>
<reference evidence="4" key="4">
    <citation type="submission" date="2021-06" db="EMBL/GenBank/DDBJ databases">
        <authorList>
            <consortium name="NCBI Pathogen Detection Project"/>
        </authorList>
    </citation>
    <scope>NUCLEOTIDE SEQUENCE</scope>
    <source>
        <strain evidence="4">HN1000</strain>
    </source>
</reference>
<dbReference type="GeneID" id="66354689"/>
<name>A0A069AM31_CLODI</name>
<dbReference type="Proteomes" id="UP000411588">
    <property type="component" value="Unassembled WGS sequence"/>
</dbReference>
<dbReference type="Proteomes" id="UP000189137">
    <property type="component" value="Unassembled WGS sequence"/>
</dbReference>
<evidence type="ECO:0000313" key="4">
    <source>
        <dbReference type="EMBL" id="HBH1542268.1"/>
    </source>
</evidence>
<dbReference type="EMBL" id="LK932402">
    <property type="protein sequence ID" value="CDS87706.1"/>
    <property type="molecule type" value="Genomic_DNA"/>
</dbReference>
<dbReference type="KEGG" id="pdf:CD630DERM_22952"/>
<proteinExistence type="predicted"/>
<reference evidence="3" key="1">
    <citation type="submission" date="2014-07" db="EMBL/GenBank/DDBJ databases">
        <authorList>
            <person name="Monot Marc"/>
        </authorList>
    </citation>
    <scope>NUCLEOTIDE SEQUENCE</scope>
    <source>
        <strain evidence="3">7032989</strain>
        <strain evidence="2">7032994</strain>
    </source>
</reference>
<sequence>MCENLLDNMYIEKRKEEYRIKLLKIRETDIDIYNKLESIVYKLSEKKLEKNNK</sequence>
<reference evidence="4" key="2">
    <citation type="journal article" date="2018" name="Genome Biol.">
        <title>SKESA: strategic k-mer extension for scrupulous assemblies.</title>
        <authorList>
            <person name="Souvorov A."/>
            <person name="Agarwala R."/>
            <person name="Lipman D.J."/>
        </authorList>
    </citation>
    <scope>NUCLEOTIDE SEQUENCE</scope>
    <source>
        <strain evidence="4">HN1000</strain>
    </source>
</reference>
<dbReference type="AlphaFoldDB" id="A0A069AM31"/>
<evidence type="ECO:0000313" key="6">
    <source>
        <dbReference type="EMBL" id="VFD29409.1"/>
    </source>
</evidence>
<dbReference type="PATRIC" id="fig|1496.854.peg.2305"/>
<dbReference type="EMBL" id="FUPS01000007">
    <property type="protein sequence ID" value="SJS50706.1"/>
    <property type="molecule type" value="Genomic_DNA"/>
</dbReference>
<evidence type="ECO:0000313" key="7">
    <source>
        <dbReference type="Proteomes" id="UP000189137"/>
    </source>
</evidence>